<gene>
    <name evidence="2" type="ORF">FisN_1Lh610</name>
</gene>
<dbReference type="AlphaFoldDB" id="A0A1Z5K1N0"/>
<dbReference type="Gene3D" id="1.25.40.10">
    <property type="entry name" value="Tetratricopeptide repeat domain"/>
    <property type="match status" value="2"/>
</dbReference>
<dbReference type="EMBL" id="BDSP01000141">
    <property type="protein sequence ID" value="GAX19921.1"/>
    <property type="molecule type" value="Genomic_DNA"/>
</dbReference>
<evidence type="ECO:0008006" key="4">
    <source>
        <dbReference type="Google" id="ProtNLM"/>
    </source>
</evidence>
<sequence>MRECCRKQQGSSLVGLQMAHDILDRLFVEKRRLLEEQKIVVTVPSRLIQMVVFGWGVISDQRNVAFFRMKELLQLAVEQAIIDRRVFETARDNPELYTLGSGQLLDPPLSQPDADLYNTYLVGLVQASKSHLKAAIMAEGILHEMNRYHQELGWHTRPNTKSYGHVITAWGNTNAPEAGEKALSILRSLQQTHNEQAMAYERDHGVPYDEKNPANNKRKIATADIISYTSTMKALAARQPDRAMELLREIMQSETVYPDLRTFITAMAAFKGSAAKQSDPRKRLHAAERAEQVLWYMVDFVREKRNDDNEKDIYDDDKALVLGFNVCLDIWSRTRTREAAPRCEDILQKMLEEKIYPDVASFNACLNAWSQSASFHKDAAQRASQMLSFQHELADGFLGESVRPDFQSYAIVIRAYSDSEKADRIIEARGLLDSLLTRFKNGDMSASRNPASPFTSVITVAANYPSSEVGPAGKVKDAFMDSMDISNDAYSIAQRTFLELRDDVYGLGASPDHHTYAAYFGCLAKHTIPGSSDRELKIRTVFEEACKAGAVSRLVIEAMKEANLGRSLALAIPELQSNNLPKFWIMNVPTEFRYRAPRRSK</sequence>
<evidence type="ECO:0000256" key="1">
    <source>
        <dbReference type="ARBA" id="ARBA00022737"/>
    </source>
</evidence>
<dbReference type="PANTHER" id="PTHR47942">
    <property type="entry name" value="TETRATRICOPEPTIDE REPEAT (TPR)-LIKE SUPERFAMILY PROTEIN-RELATED"/>
    <property type="match status" value="1"/>
</dbReference>
<name>A0A1Z5K1N0_FISSO</name>
<dbReference type="OrthoDB" id="185373at2759"/>
<protein>
    <recommendedName>
        <fullName evidence="4">Pentacotripeptide-repeat region of PRORP domain-containing protein</fullName>
    </recommendedName>
</protein>
<dbReference type="InterPro" id="IPR051222">
    <property type="entry name" value="PPR/CCM1_RNA-binding"/>
</dbReference>
<dbReference type="InParanoid" id="A0A1Z5K1N0"/>
<comment type="caution">
    <text evidence="2">The sequence shown here is derived from an EMBL/GenBank/DDBJ whole genome shotgun (WGS) entry which is preliminary data.</text>
</comment>
<evidence type="ECO:0000313" key="3">
    <source>
        <dbReference type="Proteomes" id="UP000198406"/>
    </source>
</evidence>
<organism evidence="2 3">
    <name type="scientific">Fistulifera solaris</name>
    <name type="common">Oleaginous diatom</name>
    <dbReference type="NCBI Taxonomy" id="1519565"/>
    <lineage>
        <taxon>Eukaryota</taxon>
        <taxon>Sar</taxon>
        <taxon>Stramenopiles</taxon>
        <taxon>Ochrophyta</taxon>
        <taxon>Bacillariophyta</taxon>
        <taxon>Bacillariophyceae</taxon>
        <taxon>Bacillariophycidae</taxon>
        <taxon>Naviculales</taxon>
        <taxon>Naviculaceae</taxon>
        <taxon>Fistulifera</taxon>
    </lineage>
</organism>
<dbReference type="InterPro" id="IPR011990">
    <property type="entry name" value="TPR-like_helical_dom_sf"/>
</dbReference>
<keyword evidence="1" id="KW-0677">Repeat</keyword>
<dbReference type="Proteomes" id="UP000198406">
    <property type="component" value="Unassembled WGS sequence"/>
</dbReference>
<reference evidence="2 3" key="1">
    <citation type="journal article" date="2015" name="Plant Cell">
        <title>Oil accumulation by the oleaginous diatom Fistulifera solaris as revealed by the genome and transcriptome.</title>
        <authorList>
            <person name="Tanaka T."/>
            <person name="Maeda Y."/>
            <person name="Veluchamy A."/>
            <person name="Tanaka M."/>
            <person name="Abida H."/>
            <person name="Marechal E."/>
            <person name="Bowler C."/>
            <person name="Muto M."/>
            <person name="Sunaga Y."/>
            <person name="Tanaka M."/>
            <person name="Yoshino T."/>
            <person name="Taniguchi T."/>
            <person name="Fukuda Y."/>
            <person name="Nemoto M."/>
            <person name="Matsumoto M."/>
            <person name="Wong P.S."/>
            <person name="Aburatani S."/>
            <person name="Fujibuchi W."/>
        </authorList>
    </citation>
    <scope>NUCLEOTIDE SEQUENCE [LARGE SCALE GENOMIC DNA]</scope>
    <source>
        <strain evidence="2 3">JPCC DA0580</strain>
    </source>
</reference>
<dbReference type="PANTHER" id="PTHR47942:SF63">
    <property type="entry name" value="PENTATRICOPEPTIDE REPEAT-CONTAINING PROTEIN"/>
    <property type="match status" value="1"/>
</dbReference>
<accession>A0A1Z5K1N0</accession>
<evidence type="ECO:0000313" key="2">
    <source>
        <dbReference type="EMBL" id="GAX19921.1"/>
    </source>
</evidence>
<proteinExistence type="predicted"/>
<keyword evidence="3" id="KW-1185">Reference proteome</keyword>